<dbReference type="Gene3D" id="3.30.559.30">
    <property type="entry name" value="Nonribosomal peptide synthetase, condensation domain"/>
    <property type="match status" value="2"/>
</dbReference>
<feature type="compositionally biased region" description="Polar residues" evidence="4">
    <location>
        <begin position="18"/>
        <end position="31"/>
    </location>
</feature>
<dbReference type="SMART" id="SM00823">
    <property type="entry name" value="PKS_PP"/>
    <property type="match status" value="1"/>
</dbReference>
<dbReference type="Gene3D" id="3.30.559.10">
    <property type="entry name" value="Chloramphenicol acetyltransferase-like domain"/>
    <property type="match status" value="1"/>
</dbReference>
<evidence type="ECO:0000256" key="3">
    <source>
        <dbReference type="ARBA" id="ARBA00022553"/>
    </source>
</evidence>
<dbReference type="AlphaFoldDB" id="A0A418WD30"/>
<feature type="domain" description="Carrier" evidence="5">
    <location>
        <begin position="1011"/>
        <end position="1086"/>
    </location>
</feature>
<name>A0A418WD30_9PROT</name>
<dbReference type="InterPro" id="IPR020845">
    <property type="entry name" value="AMP-binding_CS"/>
</dbReference>
<dbReference type="Pfam" id="PF00668">
    <property type="entry name" value="Condensation"/>
    <property type="match status" value="1"/>
</dbReference>
<dbReference type="Gene3D" id="3.40.50.980">
    <property type="match status" value="2"/>
</dbReference>
<dbReference type="FunFam" id="3.40.50.980:FF:000001">
    <property type="entry name" value="Non-ribosomal peptide synthetase"/>
    <property type="match status" value="1"/>
</dbReference>
<dbReference type="EMBL" id="QYUK01000011">
    <property type="protein sequence ID" value="RJF87923.1"/>
    <property type="molecule type" value="Genomic_DNA"/>
</dbReference>
<dbReference type="Proteomes" id="UP000284605">
    <property type="component" value="Unassembled WGS sequence"/>
</dbReference>
<evidence type="ECO:0000256" key="1">
    <source>
        <dbReference type="ARBA" id="ARBA00001957"/>
    </source>
</evidence>
<proteinExistence type="predicted"/>
<dbReference type="InterPro" id="IPR029058">
    <property type="entry name" value="AB_hydrolase_fold"/>
</dbReference>
<sequence length="1139" mass="123573">MERLAGETAGYQGGGNAWTDSHPTDRSSAMSDMQRVKAAGIRIVDAPREAAAEGPVAQILPVSVPQRGMWVSQKIAPPDSVFNIAEYIEIHGALDVPLFLAALRQLADEAETTRTRIVDIDNTPRQVIEPHFTGEIPYFDISAEADPRAVAQAWMMAELGRPVDLAHDPLWKVALFKAGPEQFFWYHRCHHIVLDGFGGGLLARRMAEIYSALVEGREPEPCTLGRFATIVESEAGYRASPRLEKDREYWRERLANLPEAISLAKRRGTPTGGLLRATARLSPASTVRLHEIAKQASGTLPQTLISLLAAYIFRLTGADDLVFGMPVTGRTSGVMRRIPGMMANAVAIRLKMAPELTLAQLIPQVGSVLMGALRHQQYRYEDLRKDLGLLRQDQQISWVGVNIEPFDYDLRFAGLPSTAHNLSNGSVEDLTIFIYDRDDGQGLRIDFDANPGLYSHAELAEHQHRLLRLIESVLADPTKPIGEIDLLDPQERRNVLRLWNETTQEVPDRPWTTLFQAQVAANPGAVAVVSGERALTYRTLNEQANQLAYALIGRGIGPGSLVAVALPRGERLVIALLAILKTGAAYLPLDPGAPAARLALTLEDARPALLLTTTGIAPTLPPVIAAVLLLDQYVFAGNTVNPTDADRLAPLTADLPAYVIYTSGSTGRPKGVVLPHRALTNFLLSMQAMLKLSAQDRLVAVTTIAFDIAALELFLPLLTGAQVVIATRDTVRDPAALAGLITRTGATIMQATPSLWQALLADHGDTLRGLRPLVGGEALPGTLARAMRRLGHKVVNLYGPTETTIWSTLMELDGDDLDSPPIGRPIWNTQVYVLDRAMNPVPVGVPGDLYIGGAGVADGYLNRPDLTAERFLANPFGDGRLYRTGDLARWRGDGVLEFLGRSDFQIKIRGFRVEAGEIEATLLTHPQVAQAVVVLREETNGDKRLVAYVVPAAGETADGSELRRHLERSLPDYMIPAAFVSLDALPVNGNGKLDRGALPAPQWQQTSGYVAPRTPTEEILASLWAETFGLERVGIHDSLFDLGGDSLAAARMIAALRSRFSFEIPLGAVFGTPTIAGLAEHLEKSNESDPFTPCCRSRPAAARPRCSASTRCWAWAGAMPACCAIWGPTGRSMPCNPMA</sequence>
<dbReference type="PROSITE" id="PS50075">
    <property type="entry name" value="CARRIER"/>
    <property type="match status" value="1"/>
</dbReference>
<dbReference type="Gene3D" id="3.40.50.1820">
    <property type="entry name" value="alpha/beta hydrolase"/>
    <property type="match status" value="1"/>
</dbReference>
<dbReference type="InterPro" id="IPR025110">
    <property type="entry name" value="AMP-bd_C"/>
</dbReference>
<accession>A0A418WD30</accession>
<dbReference type="InterPro" id="IPR000873">
    <property type="entry name" value="AMP-dep_synth/lig_dom"/>
</dbReference>
<dbReference type="InterPro" id="IPR006162">
    <property type="entry name" value="Ppantetheine_attach_site"/>
</dbReference>
<evidence type="ECO:0000313" key="6">
    <source>
        <dbReference type="EMBL" id="RJF87923.1"/>
    </source>
</evidence>
<dbReference type="Gene3D" id="2.30.38.10">
    <property type="entry name" value="Luciferase, Domain 3"/>
    <property type="match status" value="1"/>
</dbReference>
<dbReference type="PROSITE" id="PS00455">
    <property type="entry name" value="AMP_BINDING"/>
    <property type="match status" value="1"/>
</dbReference>
<dbReference type="GO" id="GO:0005737">
    <property type="term" value="C:cytoplasm"/>
    <property type="evidence" value="ECO:0007669"/>
    <property type="project" value="TreeGrafter"/>
</dbReference>
<comment type="cofactor">
    <cofactor evidence="1">
        <name>pantetheine 4'-phosphate</name>
        <dbReference type="ChEBI" id="CHEBI:47942"/>
    </cofactor>
</comment>
<dbReference type="PANTHER" id="PTHR45527">
    <property type="entry name" value="NONRIBOSOMAL PEPTIDE SYNTHETASE"/>
    <property type="match status" value="1"/>
</dbReference>
<dbReference type="GO" id="GO:0072330">
    <property type="term" value="P:monocarboxylic acid biosynthetic process"/>
    <property type="evidence" value="ECO:0007669"/>
    <property type="project" value="UniProtKB-ARBA"/>
</dbReference>
<dbReference type="InterPro" id="IPR023213">
    <property type="entry name" value="CAT-like_dom_sf"/>
</dbReference>
<dbReference type="GO" id="GO:0043041">
    <property type="term" value="P:amino acid activation for nonribosomal peptide biosynthetic process"/>
    <property type="evidence" value="ECO:0007669"/>
    <property type="project" value="TreeGrafter"/>
</dbReference>
<feature type="region of interest" description="Disordered" evidence="4">
    <location>
        <begin position="1"/>
        <end position="31"/>
    </location>
</feature>
<dbReference type="NCBIfam" id="TIGR01733">
    <property type="entry name" value="AA-adenyl-dom"/>
    <property type="match status" value="1"/>
</dbReference>
<dbReference type="SUPFAM" id="SSF47336">
    <property type="entry name" value="ACP-like"/>
    <property type="match status" value="1"/>
</dbReference>
<dbReference type="Pfam" id="PF13193">
    <property type="entry name" value="AMP-binding_C"/>
    <property type="match status" value="1"/>
</dbReference>
<dbReference type="Pfam" id="PF00550">
    <property type="entry name" value="PP-binding"/>
    <property type="match status" value="1"/>
</dbReference>
<dbReference type="InterPro" id="IPR020806">
    <property type="entry name" value="PKS_PP-bd"/>
</dbReference>
<dbReference type="SUPFAM" id="SSF56801">
    <property type="entry name" value="Acetyl-CoA synthetase-like"/>
    <property type="match status" value="1"/>
</dbReference>
<evidence type="ECO:0000256" key="2">
    <source>
        <dbReference type="ARBA" id="ARBA00022450"/>
    </source>
</evidence>
<dbReference type="InterPro" id="IPR001242">
    <property type="entry name" value="Condensation_dom"/>
</dbReference>
<keyword evidence="7" id="KW-1185">Reference proteome</keyword>
<dbReference type="Gene3D" id="3.30.300.30">
    <property type="match status" value="1"/>
</dbReference>
<dbReference type="PANTHER" id="PTHR45527:SF1">
    <property type="entry name" value="FATTY ACID SYNTHASE"/>
    <property type="match status" value="1"/>
</dbReference>
<evidence type="ECO:0000259" key="5">
    <source>
        <dbReference type="PROSITE" id="PS50075"/>
    </source>
</evidence>
<dbReference type="InterPro" id="IPR036736">
    <property type="entry name" value="ACP-like_sf"/>
</dbReference>
<dbReference type="InterPro" id="IPR010071">
    <property type="entry name" value="AA_adenyl_dom"/>
</dbReference>
<dbReference type="FunFam" id="1.10.1200.10:FF:000016">
    <property type="entry name" value="Non-ribosomal peptide synthase"/>
    <property type="match status" value="1"/>
</dbReference>
<dbReference type="GO" id="GO:0031177">
    <property type="term" value="F:phosphopantetheine binding"/>
    <property type="evidence" value="ECO:0007669"/>
    <property type="project" value="InterPro"/>
</dbReference>
<comment type="caution">
    <text evidence="6">The sequence shown here is derived from an EMBL/GenBank/DDBJ whole genome shotgun (WGS) entry which is preliminary data.</text>
</comment>
<dbReference type="InterPro" id="IPR009081">
    <property type="entry name" value="PP-bd_ACP"/>
</dbReference>
<dbReference type="FunFam" id="3.30.300.30:FF:000010">
    <property type="entry name" value="Enterobactin synthetase component F"/>
    <property type="match status" value="1"/>
</dbReference>
<reference evidence="6 7" key="1">
    <citation type="submission" date="2018-09" db="EMBL/GenBank/DDBJ databases">
        <authorList>
            <person name="Zhu H."/>
        </authorList>
    </citation>
    <scope>NUCLEOTIDE SEQUENCE [LARGE SCALE GENOMIC DNA]</scope>
    <source>
        <strain evidence="6 7">K1W22B-8</strain>
    </source>
</reference>
<evidence type="ECO:0000313" key="7">
    <source>
        <dbReference type="Proteomes" id="UP000284605"/>
    </source>
</evidence>
<dbReference type="CDD" id="cd12116">
    <property type="entry name" value="A_NRPS_Ta1_like"/>
    <property type="match status" value="1"/>
</dbReference>
<keyword evidence="2" id="KW-0596">Phosphopantetheine</keyword>
<gene>
    <name evidence="6" type="ORF">D3874_13580</name>
</gene>
<organism evidence="6 7">
    <name type="scientific">Oleomonas cavernae</name>
    <dbReference type="NCBI Taxonomy" id="2320859"/>
    <lineage>
        <taxon>Bacteria</taxon>
        <taxon>Pseudomonadati</taxon>
        <taxon>Pseudomonadota</taxon>
        <taxon>Alphaproteobacteria</taxon>
        <taxon>Acetobacterales</taxon>
        <taxon>Acetobacteraceae</taxon>
        <taxon>Oleomonas</taxon>
    </lineage>
</organism>
<dbReference type="Pfam" id="PF00501">
    <property type="entry name" value="AMP-binding"/>
    <property type="match status" value="1"/>
</dbReference>
<keyword evidence="3" id="KW-0597">Phosphoprotein</keyword>
<dbReference type="InterPro" id="IPR045851">
    <property type="entry name" value="AMP-bd_C_sf"/>
</dbReference>
<dbReference type="FunFam" id="3.40.50.12780:FF:000012">
    <property type="entry name" value="Non-ribosomal peptide synthetase"/>
    <property type="match status" value="1"/>
</dbReference>
<dbReference type="GO" id="GO:0044550">
    <property type="term" value="P:secondary metabolite biosynthetic process"/>
    <property type="evidence" value="ECO:0007669"/>
    <property type="project" value="UniProtKB-ARBA"/>
</dbReference>
<dbReference type="FunFam" id="2.30.38.10:FF:000001">
    <property type="entry name" value="Non-ribosomal peptide synthetase PvdI"/>
    <property type="match status" value="1"/>
</dbReference>
<dbReference type="GO" id="GO:0003824">
    <property type="term" value="F:catalytic activity"/>
    <property type="evidence" value="ECO:0007669"/>
    <property type="project" value="InterPro"/>
</dbReference>
<evidence type="ECO:0000256" key="4">
    <source>
        <dbReference type="SAM" id="MobiDB-lite"/>
    </source>
</evidence>
<dbReference type="SUPFAM" id="SSF52777">
    <property type="entry name" value="CoA-dependent acyltransferases"/>
    <property type="match status" value="2"/>
</dbReference>
<protein>
    <submittedName>
        <fullName evidence="6">Amino acid adenylation domain-containing protein</fullName>
    </submittedName>
</protein>
<dbReference type="PROSITE" id="PS00012">
    <property type="entry name" value="PHOSPHOPANTETHEINE"/>
    <property type="match status" value="1"/>
</dbReference>